<comment type="caution">
    <text evidence="5">The sequence shown here is derived from an EMBL/GenBank/DDBJ whole genome shotgun (WGS) entry which is preliminary data.</text>
</comment>
<dbReference type="PANTHER" id="PTHR32308:SF0">
    <property type="entry name" value="HPCH_HPAI ALDOLASE_CITRATE LYASE DOMAIN-CONTAINING PROTEIN"/>
    <property type="match status" value="1"/>
</dbReference>
<dbReference type="GO" id="GO:0006107">
    <property type="term" value="P:oxaloacetate metabolic process"/>
    <property type="evidence" value="ECO:0007669"/>
    <property type="project" value="TreeGrafter"/>
</dbReference>
<evidence type="ECO:0000256" key="3">
    <source>
        <dbReference type="ARBA" id="ARBA00022842"/>
    </source>
</evidence>
<dbReference type="Proteomes" id="UP001152422">
    <property type="component" value="Unassembled WGS sequence"/>
</dbReference>
<evidence type="ECO:0000259" key="4">
    <source>
        <dbReference type="Pfam" id="PF03328"/>
    </source>
</evidence>
<keyword evidence="6" id="KW-1185">Reference proteome</keyword>
<reference evidence="5" key="1">
    <citation type="submission" date="2022-05" db="EMBL/GenBank/DDBJ databases">
        <title>Comparative genomics of Staphylococcus equorum isolates.</title>
        <authorList>
            <person name="Luelf R.H."/>
        </authorList>
    </citation>
    <scope>NUCLEOTIDE SEQUENCE</scope>
    <source>
        <strain evidence="5">TMW 2.2497</strain>
    </source>
</reference>
<proteinExistence type="predicted"/>
<evidence type="ECO:0000313" key="6">
    <source>
        <dbReference type="Proteomes" id="UP001152422"/>
    </source>
</evidence>
<name>A0A9X4L3I0_9STAP</name>
<dbReference type="PANTHER" id="PTHR32308">
    <property type="entry name" value="LYASE BETA SUBUNIT, PUTATIVE (AFU_ORTHOLOGUE AFUA_4G13030)-RELATED"/>
    <property type="match status" value="1"/>
</dbReference>
<dbReference type="SUPFAM" id="SSF51621">
    <property type="entry name" value="Phosphoenolpyruvate/pyruvate domain"/>
    <property type="match status" value="1"/>
</dbReference>
<dbReference type="Pfam" id="PF03328">
    <property type="entry name" value="HpcH_HpaI"/>
    <property type="match status" value="1"/>
</dbReference>
<feature type="domain" description="HpcH/HpaI aldolase/citrate lyase" evidence="4">
    <location>
        <begin position="7"/>
        <end position="169"/>
    </location>
</feature>
<comment type="cofactor">
    <cofactor evidence="1">
        <name>Mg(2+)</name>
        <dbReference type="ChEBI" id="CHEBI:18420"/>
    </cofactor>
</comment>
<dbReference type="EMBL" id="JAMBQA010000003">
    <property type="protein sequence ID" value="MDG0846154.1"/>
    <property type="molecule type" value="Genomic_DNA"/>
</dbReference>
<dbReference type="RefSeq" id="WP_277583228.1">
    <property type="nucleotide sequence ID" value="NZ_JAMBPY010000003.1"/>
</dbReference>
<evidence type="ECO:0000256" key="1">
    <source>
        <dbReference type="ARBA" id="ARBA00001946"/>
    </source>
</evidence>
<keyword evidence="5" id="KW-0456">Lyase</keyword>
<protein>
    <submittedName>
        <fullName evidence="5">Aldolase/citrate lyase family protein</fullName>
    </submittedName>
</protein>
<sequence>MSIFNRRSLLYVPGNTEKMMEKSLSLESDGIIFDLEDAVSLTEKEFARENVAKFLSSMTSSPKEFIVRINPLNTYFGIEDLLEIVKQQPDAIIIPKAELKSLITVDEMLNTLEPNANIELGSIKLIPLIETVKGVNQINQILENSERIIGVHLGGEDLTNELGVNRTKKVMRYFLQEVN</sequence>
<dbReference type="Gene3D" id="3.20.20.60">
    <property type="entry name" value="Phosphoenolpyruvate-binding domains"/>
    <property type="match status" value="1"/>
</dbReference>
<organism evidence="5 6">
    <name type="scientific">Staphylococcus equorum</name>
    <dbReference type="NCBI Taxonomy" id="246432"/>
    <lineage>
        <taxon>Bacteria</taxon>
        <taxon>Bacillati</taxon>
        <taxon>Bacillota</taxon>
        <taxon>Bacilli</taxon>
        <taxon>Bacillales</taxon>
        <taxon>Staphylococcaceae</taxon>
        <taxon>Staphylococcus</taxon>
    </lineage>
</organism>
<evidence type="ECO:0000313" key="5">
    <source>
        <dbReference type="EMBL" id="MDG0846154.1"/>
    </source>
</evidence>
<dbReference type="GO" id="GO:0016829">
    <property type="term" value="F:lyase activity"/>
    <property type="evidence" value="ECO:0007669"/>
    <property type="project" value="UniProtKB-KW"/>
</dbReference>
<gene>
    <name evidence="5" type="ORF">M4L89_07955</name>
</gene>
<dbReference type="AlphaFoldDB" id="A0A9X4L3I0"/>
<evidence type="ECO:0000256" key="2">
    <source>
        <dbReference type="ARBA" id="ARBA00022723"/>
    </source>
</evidence>
<dbReference type="InterPro" id="IPR005000">
    <property type="entry name" value="Aldolase/citrate-lyase_domain"/>
</dbReference>
<dbReference type="GO" id="GO:0000287">
    <property type="term" value="F:magnesium ion binding"/>
    <property type="evidence" value="ECO:0007669"/>
    <property type="project" value="TreeGrafter"/>
</dbReference>
<accession>A0A9X4L3I0</accession>
<dbReference type="InterPro" id="IPR015813">
    <property type="entry name" value="Pyrv/PenolPyrv_kinase-like_dom"/>
</dbReference>
<keyword evidence="2" id="KW-0479">Metal-binding</keyword>
<keyword evidence="3" id="KW-0460">Magnesium</keyword>
<dbReference type="InterPro" id="IPR040442">
    <property type="entry name" value="Pyrv_kinase-like_dom_sf"/>
</dbReference>